<dbReference type="PANTHER" id="PTHR31845">
    <property type="entry name" value="FINGER DOMAIN PROTEIN, PUTATIVE-RELATED"/>
    <property type="match status" value="1"/>
</dbReference>
<name>A0A9P7Z2J4_9HELO</name>
<comment type="subcellular location">
    <subcellularLocation>
        <location evidence="1">Nucleus</location>
    </subcellularLocation>
</comment>
<dbReference type="GO" id="GO:0005634">
    <property type="term" value="C:nucleus"/>
    <property type="evidence" value="ECO:0007669"/>
    <property type="project" value="UniProtKB-SubCell"/>
</dbReference>
<dbReference type="PANTHER" id="PTHR31845:SF17">
    <property type="entry name" value="ZN(II)2CYS6 TRANSCRIPTION FACTOR (EUROFUNG)"/>
    <property type="match status" value="1"/>
</dbReference>
<accession>A0A9P7Z2J4</accession>
<dbReference type="CDD" id="cd00067">
    <property type="entry name" value="GAL4"/>
    <property type="match status" value="1"/>
</dbReference>
<sequence>MMNDLTPARMNMTEADQAGCSSGEPGNKSASAPKQAACLNCRTSKTRCSKDVGDLVCNRCRQTQLECVIPDYRIGRKKGVKNKRDGLDKVVYQMEQALKKSKSSNQTSPLQKLLDEAQSLFGHKNASVKSDLIDAKSDGSSHQQSPENKSNSAQLGSEDLDVDDVENPLQLLARASDISSVERPLVTFAPHVSAPTSLLHGQEVDDFFSPFRPSLDTGEHLDPIDLGLITLEECDGLFTYFYDRLAHTRWGLDSVLHTSSFVRQRSAFLFTTILAASSLFLPSTAALAKRLSNHSEVLVRNITANKHRSPEIVLGLMISMPWMQPGKHWSDDETCNYMSMALTMSVDIHLNKVIVAVPSGSEDNHGSIPQGETITARKALDIDGFKDIDPFSLLGRRLLRRRERTWLAIFVLDRGVCLARGRNFTVPATRLILTCNNWHQSDIADEWDGSLNASTVFRRDLGNLISRVKDDCDHYQETSITSVGLQKSIDDFFSTWYTTWPFAIGGVMIPPYLDILVTHGRLSIYSAVINHPTAPVEVKHFFRAAGLSSALSVMRAAVQGERRLQSMPNNSVIMVSFSAMISFRLSTTDKYSNNPLAPSVRALIDETADMLIRIGSNPPHRNGISTLYGRHLKHVMSTNDVQKDARRPTAAPISSLSPTALPDNMSYMPQLNQMSDVHFSTMSDDQIYEAINAAGDGVVNDMSFTIEGDGLDWLDWYNVAV</sequence>
<dbReference type="GO" id="GO:0000981">
    <property type="term" value="F:DNA-binding transcription factor activity, RNA polymerase II-specific"/>
    <property type="evidence" value="ECO:0007669"/>
    <property type="project" value="InterPro"/>
</dbReference>
<dbReference type="PROSITE" id="PS00463">
    <property type="entry name" value="ZN2_CY6_FUNGAL_1"/>
    <property type="match status" value="1"/>
</dbReference>
<dbReference type="Gene3D" id="4.10.240.10">
    <property type="entry name" value="Zn(2)-C6 fungal-type DNA-binding domain"/>
    <property type="match status" value="1"/>
</dbReference>
<evidence type="ECO:0000256" key="6">
    <source>
        <dbReference type="SAM" id="MobiDB-lite"/>
    </source>
</evidence>
<evidence type="ECO:0000256" key="3">
    <source>
        <dbReference type="ARBA" id="ARBA00023125"/>
    </source>
</evidence>
<evidence type="ECO:0000259" key="7">
    <source>
        <dbReference type="PROSITE" id="PS50048"/>
    </source>
</evidence>
<dbReference type="GO" id="GO:0008270">
    <property type="term" value="F:zinc ion binding"/>
    <property type="evidence" value="ECO:0007669"/>
    <property type="project" value="InterPro"/>
</dbReference>
<keyword evidence="5" id="KW-0539">Nucleus</keyword>
<keyword evidence="4" id="KW-0804">Transcription</keyword>
<evidence type="ECO:0000256" key="2">
    <source>
        <dbReference type="ARBA" id="ARBA00023015"/>
    </source>
</evidence>
<keyword evidence="9" id="KW-1185">Reference proteome</keyword>
<protein>
    <recommendedName>
        <fullName evidence="7">Zn(2)-C6 fungal-type domain-containing protein</fullName>
    </recommendedName>
</protein>
<dbReference type="PROSITE" id="PS50048">
    <property type="entry name" value="ZN2_CY6_FUNGAL_2"/>
    <property type="match status" value="1"/>
</dbReference>
<feature type="compositionally biased region" description="Polar residues" evidence="6">
    <location>
        <begin position="140"/>
        <end position="155"/>
    </location>
</feature>
<dbReference type="SUPFAM" id="SSF57701">
    <property type="entry name" value="Zn2/Cys6 DNA-binding domain"/>
    <property type="match status" value="1"/>
</dbReference>
<proteinExistence type="predicted"/>
<feature type="region of interest" description="Disordered" evidence="6">
    <location>
        <begin position="134"/>
        <end position="158"/>
    </location>
</feature>
<organism evidence="8 9">
    <name type="scientific">Calycina marina</name>
    <dbReference type="NCBI Taxonomy" id="1763456"/>
    <lineage>
        <taxon>Eukaryota</taxon>
        <taxon>Fungi</taxon>
        <taxon>Dikarya</taxon>
        <taxon>Ascomycota</taxon>
        <taxon>Pezizomycotina</taxon>
        <taxon>Leotiomycetes</taxon>
        <taxon>Helotiales</taxon>
        <taxon>Pezizellaceae</taxon>
        <taxon>Calycina</taxon>
    </lineage>
</organism>
<evidence type="ECO:0000313" key="9">
    <source>
        <dbReference type="Proteomes" id="UP000887226"/>
    </source>
</evidence>
<dbReference type="EMBL" id="MU253928">
    <property type="protein sequence ID" value="KAG9244106.1"/>
    <property type="molecule type" value="Genomic_DNA"/>
</dbReference>
<dbReference type="Proteomes" id="UP000887226">
    <property type="component" value="Unassembled WGS sequence"/>
</dbReference>
<dbReference type="AlphaFoldDB" id="A0A9P7Z2J4"/>
<dbReference type="InterPro" id="IPR001138">
    <property type="entry name" value="Zn2Cys6_DnaBD"/>
</dbReference>
<feature type="domain" description="Zn(2)-C6 fungal-type" evidence="7">
    <location>
        <begin position="37"/>
        <end position="69"/>
    </location>
</feature>
<dbReference type="CDD" id="cd12148">
    <property type="entry name" value="fungal_TF_MHR"/>
    <property type="match status" value="1"/>
</dbReference>
<dbReference type="OrthoDB" id="3429912at2759"/>
<reference evidence="8" key="1">
    <citation type="journal article" date="2021" name="IMA Fungus">
        <title>Genomic characterization of three marine fungi, including Emericellopsis atlantica sp. nov. with signatures of a generalist lifestyle and marine biomass degradation.</title>
        <authorList>
            <person name="Hagestad O.C."/>
            <person name="Hou L."/>
            <person name="Andersen J.H."/>
            <person name="Hansen E.H."/>
            <person name="Altermark B."/>
            <person name="Li C."/>
            <person name="Kuhnert E."/>
            <person name="Cox R.J."/>
            <person name="Crous P.W."/>
            <person name="Spatafora J.W."/>
            <person name="Lail K."/>
            <person name="Amirebrahimi M."/>
            <person name="Lipzen A."/>
            <person name="Pangilinan J."/>
            <person name="Andreopoulos W."/>
            <person name="Hayes R.D."/>
            <person name="Ng V."/>
            <person name="Grigoriev I.V."/>
            <person name="Jackson S.A."/>
            <person name="Sutton T.D.S."/>
            <person name="Dobson A.D.W."/>
            <person name="Rama T."/>
        </authorList>
    </citation>
    <scope>NUCLEOTIDE SEQUENCE</scope>
    <source>
        <strain evidence="8">TRa3180A</strain>
    </source>
</reference>
<dbReference type="InterPro" id="IPR036864">
    <property type="entry name" value="Zn2-C6_fun-type_DNA-bd_sf"/>
</dbReference>
<dbReference type="Pfam" id="PF00172">
    <property type="entry name" value="Zn_clus"/>
    <property type="match status" value="1"/>
</dbReference>
<keyword evidence="2" id="KW-0805">Transcription regulation</keyword>
<evidence type="ECO:0000256" key="5">
    <source>
        <dbReference type="ARBA" id="ARBA00023242"/>
    </source>
</evidence>
<dbReference type="SMART" id="SM00066">
    <property type="entry name" value="GAL4"/>
    <property type="match status" value="1"/>
</dbReference>
<evidence type="ECO:0000256" key="1">
    <source>
        <dbReference type="ARBA" id="ARBA00004123"/>
    </source>
</evidence>
<dbReference type="InterPro" id="IPR051089">
    <property type="entry name" value="prtT"/>
</dbReference>
<gene>
    <name evidence="8" type="ORF">BJ878DRAFT_85362</name>
</gene>
<dbReference type="GO" id="GO:0000976">
    <property type="term" value="F:transcription cis-regulatory region binding"/>
    <property type="evidence" value="ECO:0007669"/>
    <property type="project" value="TreeGrafter"/>
</dbReference>
<keyword evidence="3" id="KW-0238">DNA-binding</keyword>
<comment type="caution">
    <text evidence="8">The sequence shown here is derived from an EMBL/GenBank/DDBJ whole genome shotgun (WGS) entry which is preliminary data.</text>
</comment>
<evidence type="ECO:0000256" key="4">
    <source>
        <dbReference type="ARBA" id="ARBA00023163"/>
    </source>
</evidence>
<evidence type="ECO:0000313" key="8">
    <source>
        <dbReference type="EMBL" id="KAG9244106.1"/>
    </source>
</evidence>